<dbReference type="Proteomes" id="UP000260665">
    <property type="component" value="Unassembled WGS sequence"/>
</dbReference>
<dbReference type="InterPro" id="IPR036513">
    <property type="entry name" value="STAS_dom_sf"/>
</dbReference>
<dbReference type="InterPro" id="IPR058548">
    <property type="entry name" value="MlaB-like_STAS"/>
</dbReference>
<dbReference type="PROSITE" id="PS50801">
    <property type="entry name" value="STAS"/>
    <property type="match status" value="1"/>
</dbReference>
<dbReference type="EMBL" id="QFZK01000002">
    <property type="protein sequence ID" value="RFO97938.1"/>
    <property type="molecule type" value="Genomic_DNA"/>
</dbReference>
<dbReference type="CDD" id="cd07043">
    <property type="entry name" value="STAS_anti-anti-sigma_factors"/>
    <property type="match status" value="1"/>
</dbReference>
<proteinExistence type="predicted"/>
<evidence type="ECO:0000259" key="1">
    <source>
        <dbReference type="PROSITE" id="PS50801"/>
    </source>
</evidence>
<protein>
    <submittedName>
        <fullName evidence="2">Anti-anti-sigma factor</fullName>
    </submittedName>
</protein>
<sequence length="89" mass="9580">MLILPAILTQLQASDCLEKLTQDMQREAEKQVVVDAAPLNSFDSSALAVLLAVRRECARAGKLFAVKGLPDRLRDLAALYGIEGLLTAA</sequence>
<reference evidence="2 3" key="1">
    <citation type="submission" date="2018-05" db="EMBL/GenBank/DDBJ databases">
        <title>Rhodoferax soyangensis sp.nov., isolated from an oligotrophic freshwater lake.</title>
        <authorList>
            <person name="Park M."/>
        </authorList>
    </citation>
    <scope>NUCLEOTIDE SEQUENCE [LARGE SCALE GENOMIC DNA]</scope>
    <source>
        <strain evidence="2 3">IMCC26218</strain>
    </source>
</reference>
<dbReference type="AlphaFoldDB" id="A0A3E1REZ0"/>
<evidence type="ECO:0000313" key="3">
    <source>
        <dbReference type="Proteomes" id="UP000260665"/>
    </source>
</evidence>
<accession>A0A3E1REZ0</accession>
<comment type="caution">
    <text evidence="2">The sequence shown here is derived from an EMBL/GenBank/DDBJ whole genome shotgun (WGS) entry which is preliminary data.</text>
</comment>
<feature type="domain" description="STAS" evidence="1">
    <location>
        <begin position="1"/>
        <end position="89"/>
    </location>
</feature>
<dbReference type="OrthoDB" id="9156744at2"/>
<dbReference type="Gene3D" id="3.30.750.24">
    <property type="entry name" value="STAS domain"/>
    <property type="match status" value="1"/>
</dbReference>
<keyword evidence="3" id="KW-1185">Reference proteome</keyword>
<dbReference type="Pfam" id="PF13466">
    <property type="entry name" value="STAS_2"/>
    <property type="match status" value="1"/>
</dbReference>
<evidence type="ECO:0000313" key="2">
    <source>
        <dbReference type="EMBL" id="RFO97938.1"/>
    </source>
</evidence>
<dbReference type="SUPFAM" id="SSF52091">
    <property type="entry name" value="SpoIIaa-like"/>
    <property type="match status" value="1"/>
</dbReference>
<gene>
    <name evidence="2" type="ORF">DIC66_04205</name>
</gene>
<dbReference type="RefSeq" id="WP_117174400.1">
    <property type="nucleotide sequence ID" value="NZ_QFZK01000002.1"/>
</dbReference>
<name>A0A3E1REZ0_9BURK</name>
<dbReference type="InterPro" id="IPR002645">
    <property type="entry name" value="STAS_dom"/>
</dbReference>
<organism evidence="2 3">
    <name type="scientific">Rhodoferax lacus</name>
    <dbReference type="NCBI Taxonomy" id="2184758"/>
    <lineage>
        <taxon>Bacteria</taxon>
        <taxon>Pseudomonadati</taxon>
        <taxon>Pseudomonadota</taxon>
        <taxon>Betaproteobacteria</taxon>
        <taxon>Burkholderiales</taxon>
        <taxon>Comamonadaceae</taxon>
        <taxon>Rhodoferax</taxon>
    </lineage>
</organism>